<dbReference type="SUPFAM" id="SSF57701">
    <property type="entry name" value="Zn2/Cys6 DNA-binding domain"/>
    <property type="match status" value="1"/>
</dbReference>
<gene>
    <name evidence="8" type="ORF">N7468_005839</name>
</gene>
<keyword evidence="3" id="KW-0238">DNA-binding</keyword>
<organism evidence="8 9">
    <name type="scientific">Penicillium chermesinum</name>
    <dbReference type="NCBI Taxonomy" id="63820"/>
    <lineage>
        <taxon>Eukaryota</taxon>
        <taxon>Fungi</taxon>
        <taxon>Dikarya</taxon>
        <taxon>Ascomycota</taxon>
        <taxon>Pezizomycotina</taxon>
        <taxon>Eurotiomycetes</taxon>
        <taxon>Eurotiomycetidae</taxon>
        <taxon>Eurotiales</taxon>
        <taxon>Aspergillaceae</taxon>
        <taxon>Penicillium</taxon>
    </lineage>
</organism>
<evidence type="ECO:0000256" key="5">
    <source>
        <dbReference type="ARBA" id="ARBA00023242"/>
    </source>
</evidence>
<dbReference type="Pfam" id="PF04082">
    <property type="entry name" value="Fungal_trans"/>
    <property type="match status" value="1"/>
</dbReference>
<comment type="caution">
    <text evidence="8">The sequence shown here is derived from an EMBL/GenBank/DDBJ whole genome shotgun (WGS) entry which is preliminary data.</text>
</comment>
<sequence length="332" mass="36025">MRPHDPQKSLPPLAPGPGRSIAPQSHRPISRTKKNSTACLACKAAKRKCSGEPGPCKACVGAHTEEYCQFDRTKDLRRKVAVKKTIQDLTSYKDLLDSLLTTIRSGETGTVDTLVDMIKSGRPLKEVASFVGCDVTDFRDPSALSFASQSISEDGDNEPDGAPPSPPESGARHGSVQHNLPIWGGKEVANLTTQTARDPYARVSLESLCDVPLFAVSAKPWTSVTDDDDLVSHLISLFFTWDHPCSQILDQGTFLGNMQRGQSESEFCSPLLVNSILSVASTNSDRVGAFADNEDRFSRGQHFFSAAEELWRAEEGNPSLTSVQGLLLMCCV</sequence>
<dbReference type="GO" id="GO:0000981">
    <property type="term" value="F:DNA-binding transcription factor activity, RNA polymerase II-specific"/>
    <property type="evidence" value="ECO:0007669"/>
    <property type="project" value="InterPro"/>
</dbReference>
<dbReference type="CDD" id="cd12148">
    <property type="entry name" value="fungal_TF_MHR"/>
    <property type="match status" value="1"/>
</dbReference>
<dbReference type="GO" id="GO:0008270">
    <property type="term" value="F:zinc ion binding"/>
    <property type="evidence" value="ECO:0007669"/>
    <property type="project" value="InterPro"/>
</dbReference>
<dbReference type="Proteomes" id="UP001150941">
    <property type="component" value="Unassembled WGS sequence"/>
</dbReference>
<accession>A0A9W9TNS3</accession>
<dbReference type="PROSITE" id="PS00463">
    <property type="entry name" value="ZN2_CY6_FUNGAL_1"/>
    <property type="match status" value="1"/>
</dbReference>
<dbReference type="InterPro" id="IPR001138">
    <property type="entry name" value="Zn2Cys6_DnaBD"/>
</dbReference>
<dbReference type="AlphaFoldDB" id="A0A9W9TNS3"/>
<dbReference type="EMBL" id="JAPQKS010000004">
    <property type="protein sequence ID" value="KAJ5232883.1"/>
    <property type="molecule type" value="Genomic_DNA"/>
</dbReference>
<feature type="region of interest" description="Disordered" evidence="6">
    <location>
        <begin position="1"/>
        <end position="32"/>
    </location>
</feature>
<name>A0A9W9TNS3_9EURO</name>
<protein>
    <recommendedName>
        <fullName evidence="7">Zn(2)-C6 fungal-type domain-containing protein</fullName>
    </recommendedName>
</protein>
<dbReference type="RefSeq" id="XP_058330875.1">
    <property type="nucleotide sequence ID" value="XM_058475135.1"/>
</dbReference>
<evidence type="ECO:0000256" key="2">
    <source>
        <dbReference type="ARBA" id="ARBA00023015"/>
    </source>
</evidence>
<keyword evidence="5" id="KW-0539">Nucleus</keyword>
<keyword evidence="1" id="KW-0479">Metal-binding</keyword>
<keyword evidence="4" id="KW-0804">Transcription</keyword>
<dbReference type="SMART" id="SM00066">
    <property type="entry name" value="GAL4"/>
    <property type="match status" value="1"/>
</dbReference>
<dbReference type="Gene3D" id="4.10.240.10">
    <property type="entry name" value="Zn(2)-C6 fungal-type DNA-binding domain"/>
    <property type="match status" value="1"/>
</dbReference>
<dbReference type="PANTHER" id="PTHR47256:SF10">
    <property type="entry name" value="ZN(II)2CYS6 TRANSCRIPTION FACTOR (EUROFUNG)"/>
    <property type="match status" value="1"/>
</dbReference>
<evidence type="ECO:0000256" key="1">
    <source>
        <dbReference type="ARBA" id="ARBA00022723"/>
    </source>
</evidence>
<evidence type="ECO:0000259" key="7">
    <source>
        <dbReference type="PROSITE" id="PS00463"/>
    </source>
</evidence>
<keyword evidence="9" id="KW-1185">Reference proteome</keyword>
<dbReference type="OrthoDB" id="2593732at2759"/>
<dbReference type="GO" id="GO:0006351">
    <property type="term" value="P:DNA-templated transcription"/>
    <property type="evidence" value="ECO:0007669"/>
    <property type="project" value="InterPro"/>
</dbReference>
<reference evidence="8" key="2">
    <citation type="journal article" date="2023" name="IMA Fungus">
        <title>Comparative genomic study of the Penicillium genus elucidates a diverse pangenome and 15 lateral gene transfer events.</title>
        <authorList>
            <person name="Petersen C."/>
            <person name="Sorensen T."/>
            <person name="Nielsen M.R."/>
            <person name="Sondergaard T.E."/>
            <person name="Sorensen J.L."/>
            <person name="Fitzpatrick D.A."/>
            <person name="Frisvad J.C."/>
            <person name="Nielsen K.L."/>
        </authorList>
    </citation>
    <scope>NUCLEOTIDE SEQUENCE</scope>
    <source>
        <strain evidence="8">IBT 19713</strain>
    </source>
</reference>
<dbReference type="InterPro" id="IPR053187">
    <property type="entry name" value="Notoamide_regulator"/>
</dbReference>
<dbReference type="InterPro" id="IPR007219">
    <property type="entry name" value="XnlR_reg_dom"/>
</dbReference>
<proteinExistence type="predicted"/>
<evidence type="ECO:0000313" key="9">
    <source>
        <dbReference type="Proteomes" id="UP001150941"/>
    </source>
</evidence>
<evidence type="ECO:0000256" key="4">
    <source>
        <dbReference type="ARBA" id="ARBA00023163"/>
    </source>
</evidence>
<dbReference type="InterPro" id="IPR036864">
    <property type="entry name" value="Zn2-C6_fun-type_DNA-bd_sf"/>
</dbReference>
<dbReference type="GeneID" id="83202438"/>
<feature type="domain" description="Zn(2)-C6 fungal-type" evidence="7">
    <location>
        <begin position="38"/>
        <end position="68"/>
    </location>
</feature>
<evidence type="ECO:0000256" key="6">
    <source>
        <dbReference type="SAM" id="MobiDB-lite"/>
    </source>
</evidence>
<dbReference type="CDD" id="cd00067">
    <property type="entry name" value="GAL4"/>
    <property type="match status" value="1"/>
</dbReference>
<reference evidence="8" key="1">
    <citation type="submission" date="2022-11" db="EMBL/GenBank/DDBJ databases">
        <authorList>
            <person name="Petersen C."/>
        </authorList>
    </citation>
    <scope>NUCLEOTIDE SEQUENCE</scope>
    <source>
        <strain evidence="8">IBT 19713</strain>
    </source>
</reference>
<evidence type="ECO:0000313" key="8">
    <source>
        <dbReference type="EMBL" id="KAJ5232883.1"/>
    </source>
</evidence>
<dbReference type="GO" id="GO:0003677">
    <property type="term" value="F:DNA binding"/>
    <property type="evidence" value="ECO:0007669"/>
    <property type="project" value="UniProtKB-KW"/>
</dbReference>
<dbReference type="PANTHER" id="PTHR47256">
    <property type="entry name" value="ZN(II)2CYS6 TRANSCRIPTION FACTOR (EUROFUNG)-RELATED"/>
    <property type="match status" value="1"/>
</dbReference>
<keyword evidence="2" id="KW-0805">Transcription regulation</keyword>
<feature type="region of interest" description="Disordered" evidence="6">
    <location>
        <begin position="148"/>
        <end position="177"/>
    </location>
</feature>
<evidence type="ECO:0000256" key="3">
    <source>
        <dbReference type="ARBA" id="ARBA00023125"/>
    </source>
</evidence>